<dbReference type="EMBL" id="JAVHJO010000005">
    <property type="protein sequence ID" value="KAK6540092.1"/>
    <property type="molecule type" value="Genomic_DNA"/>
</dbReference>
<evidence type="ECO:0000313" key="3">
    <source>
        <dbReference type="EMBL" id="KAK6540092.1"/>
    </source>
</evidence>
<evidence type="ECO:0000313" key="4">
    <source>
        <dbReference type="Proteomes" id="UP001365542"/>
    </source>
</evidence>
<protein>
    <recommendedName>
        <fullName evidence="2">Apple domain-containing protein</fullName>
    </recommendedName>
</protein>
<dbReference type="Proteomes" id="UP001365542">
    <property type="component" value="Unassembled WGS sequence"/>
</dbReference>
<feature type="signal peptide" evidence="1">
    <location>
        <begin position="1"/>
        <end position="20"/>
    </location>
</feature>
<evidence type="ECO:0000256" key="1">
    <source>
        <dbReference type="SAM" id="SignalP"/>
    </source>
</evidence>
<name>A0AAV9XDF1_9PEZI</name>
<keyword evidence="1" id="KW-0732">Signal</keyword>
<comment type="caution">
    <text evidence="3">The sequence shown here is derived from an EMBL/GenBank/DDBJ whole genome shotgun (WGS) entry which is preliminary data.</text>
</comment>
<accession>A0AAV9XDF1</accession>
<proteinExistence type="predicted"/>
<dbReference type="Pfam" id="PF00024">
    <property type="entry name" value="PAN_1"/>
    <property type="match status" value="1"/>
</dbReference>
<keyword evidence="4" id="KW-1185">Reference proteome</keyword>
<dbReference type="Gene3D" id="3.50.4.10">
    <property type="entry name" value="Hepatocyte Growth Factor"/>
    <property type="match status" value="1"/>
</dbReference>
<gene>
    <name evidence="3" type="ORF">TWF694_008922</name>
</gene>
<sequence>MRFSLASFISATALLATAQALPADISPNQLAARHDDAHFLPLWKGLTTVVPGDGFLISFVVPSDFQACVELCRSNKQCQYFNHYRTPTDGRCALFRRIYTEIETVAIPGVTNSVGFMKMPRDGCASIM</sequence>
<organism evidence="3 4">
    <name type="scientific">Orbilia ellipsospora</name>
    <dbReference type="NCBI Taxonomy" id="2528407"/>
    <lineage>
        <taxon>Eukaryota</taxon>
        <taxon>Fungi</taxon>
        <taxon>Dikarya</taxon>
        <taxon>Ascomycota</taxon>
        <taxon>Pezizomycotina</taxon>
        <taxon>Orbiliomycetes</taxon>
        <taxon>Orbiliales</taxon>
        <taxon>Orbiliaceae</taxon>
        <taxon>Orbilia</taxon>
    </lineage>
</organism>
<feature type="domain" description="Apple" evidence="2">
    <location>
        <begin position="64"/>
        <end position="97"/>
    </location>
</feature>
<dbReference type="InterPro" id="IPR003609">
    <property type="entry name" value="Pan_app"/>
</dbReference>
<feature type="chain" id="PRO_5043575385" description="Apple domain-containing protein" evidence="1">
    <location>
        <begin position="21"/>
        <end position="128"/>
    </location>
</feature>
<evidence type="ECO:0000259" key="2">
    <source>
        <dbReference type="Pfam" id="PF00024"/>
    </source>
</evidence>
<dbReference type="AlphaFoldDB" id="A0AAV9XDF1"/>
<reference evidence="3 4" key="1">
    <citation type="submission" date="2019-10" db="EMBL/GenBank/DDBJ databases">
        <authorList>
            <person name="Palmer J.M."/>
        </authorList>
    </citation>
    <scope>NUCLEOTIDE SEQUENCE [LARGE SCALE GENOMIC DNA]</scope>
    <source>
        <strain evidence="3 4">TWF694</strain>
    </source>
</reference>